<dbReference type="HOGENOM" id="CLU_385124_0_0_1"/>
<accession>B3RKA2</accession>
<dbReference type="CTD" id="6750305"/>
<evidence type="ECO:0000313" key="2">
    <source>
        <dbReference type="Proteomes" id="UP000009022"/>
    </source>
</evidence>
<dbReference type="OrthoDB" id="1394818at2759"/>
<dbReference type="AlphaFoldDB" id="B3RKA2"/>
<proteinExistence type="predicted"/>
<gene>
    <name evidence="1" type="ORF">TRIADDRAFT_52770</name>
</gene>
<evidence type="ECO:0000313" key="1">
    <source>
        <dbReference type="EMBL" id="EDV29889.1"/>
    </source>
</evidence>
<protein>
    <submittedName>
        <fullName evidence="1">Uncharacterized protein</fullName>
    </submittedName>
</protein>
<organism evidence="1 2">
    <name type="scientific">Trichoplax adhaerens</name>
    <name type="common">Trichoplax reptans</name>
    <dbReference type="NCBI Taxonomy" id="10228"/>
    <lineage>
        <taxon>Eukaryota</taxon>
        <taxon>Metazoa</taxon>
        <taxon>Placozoa</taxon>
        <taxon>Uniplacotomia</taxon>
        <taxon>Trichoplacea</taxon>
        <taxon>Trichoplacidae</taxon>
        <taxon>Trichoplax</taxon>
    </lineage>
</organism>
<sequence length="718" mass="82539">MSTYFIALNGYPQITELCTISDNHTITLPEIPQLRLFVPKKALKDNLSITLTTFYTDAPYIFGLPVDDGEHLIYLSPIIRLEPDGYHFGYQESFEVMLRLPIPSASELCQYFKVDNIKDLPLKLGHRSQEDKVWNIQKLDYQSISIQEIENTYCINVPIQHFSDYLIYIKSAVSVLFKHIFPSYQQEIKAVAYLSPIDSYLKTTHLKIVILSKNVDDDNIMQNIPEPYRRIALSPCGLEDVILENGSYKIEFKNGRLLCEDKELMIRTLTVNWNERVCYHLDYDCKVLNPNDPLTSAARITIKPRSNQNDQTLKSLTLMKPSLADGMDTNSKLTSNISEEQQLIQSDVEDIERSEQSSNTIAGHVRAEAENEKAAKELPENAITDIDYQNESHLNIFPGFIPALNGYPQITELCTISDNHTITLPEIPQLRLFVPKKALKDNLSITLTTFYTDAPYIFGLPVDDGEHLIYLSPIIRLEPDGYHFGYQESFEVMLRLPIPSASELCQYFKVDNIKDLPLKLGHRSQEDKVWNIQKLDYQSISIQEIENTYCINVPIQHFSDYLIYIKSAVSVLFKHIFPSYQQEIKAVAYLSPIDSYLKTTHLKIVILSKNVDDDNIMQNIPEPYRRIALSPCGLEDVILENGSYKIEFKNGRLLCEDKELMIRTLTVNWNERVCYHLDYDCKVLNPNDPLTSAARITIKPRSNQNDQTLKSLTLMKVY</sequence>
<reference evidence="1 2" key="1">
    <citation type="journal article" date="2008" name="Nature">
        <title>The Trichoplax genome and the nature of placozoans.</title>
        <authorList>
            <person name="Srivastava M."/>
            <person name="Begovic E."/>
            <person name="Chapman J."/>
            <person name="Putnam N.H."/>
            <person name="Hellsten U."/>
            <person name="Kawashima T."/>
            <person name="Kuo A."/>
            <person name="Mitros T."/>
            <person name="Salamov A."/>
            <person name="Carpenter M.L."/>
            <person name="Signorovitch A.Y."/>
            <person name="Moreno M.A."/>
            <person name="Kamm K."/>
            <person name="Grimwood J."/>
            <person name="Schmutz J."/>
            <person name="Shapiro H."/>
            <person name="Grigoriev I.V."/>
            <person name="Buss L.W."/>
            <person name="Schierwater B."/>
            <person name="Dellaporta S.L."/>
            <person name="Rokhsar D.S."/>
        </authorList>
    </citation>
    <scope>NUCLEOTIDE SEQUENCE [LARGE SCALE GENOMIC DNA]</scope>
    <source>
        <strain evidence="1 2">Grell-BS-1999</strain>
    </source>
</reference>
<dbReference type="EMBL" id="DS985241">
    <property type="protein sequence ID" value="EDV29889.1"/>
    <property type="molecule type" value="Genomic_DNA"/>
</dbReference>
<dbReference type="GeneID" id="6750305"/>
<dbReference type="PhylomeDB" id="B3RKA2"/>
<dbReference type="RefSeq" id="XP_002109091.1">
    <property type="nucleotide sequence ID" value="XM_002109055.1"/>
</dbReference>
<dbReference type="PANTHER" id="PTHR35205">
    <property type="entry name" value="NB-ARC AND TPR DOMAIN PROTEIN"/>
    <property type="match status" value="1"/>
</dbReference>
<dbReference type="Proteomes" id="UP000009022">
    <property type="component" value="Unassembled WGS sequence"/>
</dbReference>
<dbReference type="InParanoid" id="B3RKA2"/>
<dbReference type="Gene3D" id="2.60.220.30">
    <property type="match status" value="2"/>
</dbReference>
<keyword evidence="2" id="KW-1185">Reference proteome</keyword>
<dbReference type="PANTHER" id="PTHR35205:SF1">
    <property type="entry name" value="ZU5 DOMAIN-CONTAINING PROTEIN"/>
    <property type="match status" value="1"/>
</dbReference>
<dbReference type="KEGG" id="tad:TRIADDRAFT_52770"/>
<name>B3RKA2_TRIAD</name>